<feature type="transmembrane region" description="Helical" evidence="1">
    <location>
        <begin position="12"/>
        <end position="31"/>
    </location>
</feature>
<reference evidence="3" key="1">
    <citation type="journal article" date="2019" name="Int. J. Syst. Evol. Microbiol.">
        <title>The Global Catalogue of Microorganisms (GCM) 10K type strain sequencing project: providing services to taxonomists for standard genome sequencing and annotation.</title>
        <authorList>
            <consortium name="The Broad Institute Genomics Platform"/>
            <consortium name="The Broad Institute Genome Sequencing Center for Infectious Disease"/>
            <person name="Wu L."/>
            <person name="Ma J."/>
        </authorList>
    </citation>
    <scope>NUCLEOTIDE SEQUENCE [LARGE SCALE GENOMIC DNA]</scope>
    <source>
        <strain evidence="3">JCM 16546</strain>
    </source>
</reference>
<keyword evidence="3" id="KW-1185">Reference proteome</keyword>
<comment type="caution">
    <text evidence="2">The sequence shown here is derived from an EMBL/GenBank/DDBJ whole genome shotgun (WGS) entry which is preliminary data.</text>
</comment>
<accession>A0ABP7BBF3</accession>
<keyword evidence="1" id="KW-1133">Transmembrane helix</keyword>
<feature type="transmembrane region" description="Helical" evidence="1">
    <location>
        <begin position="100"/>
        <end position="119"/>
    </location>
</feature>
<name>A0ABP7BBF3_9MICO</name>
<feature type="transmembrane region" description="Helical" evidence="1">
    <location>
        <begin position="68"/>
        <end position="88"/>
    </location>
</feature>
<dbReference type="EMBL" id="BAAAYV010000005">
    <property type="protein sequence ID" value="GAA3653771.1"/>
    <property type="molecule type" value="Genomic_DNA"/>
</dbReference>
<proteinExistence type="predicted"/>
<keyword evidence="1" id="KW-0472">Membrane</keyword>
<evidence type="ECO:0008006" key="4">
    <source>
        <dbReference type="Google" id="ProtNLM"/>
    </source>
</evidence>
<organism evidence="2 3">
    <name type="scientific">Microbacterium marinilacus</name>
    <dbReference type="NCBI Taxonomy" id="415209"/>
    <lineage>
        <taxon>Bacteria</taxon>
        <taxon>Bacillati</taxon>
        <taxon>Actinomycetota</taxon>
        <taxon>Actinomycetes</taxon>
        <taxon>Micrococcales</taxon>
        <taxon>Microbacteriaceae</taxon>
        <taxon>Microbacterium</taxon>
    </lineage>
</organism>
<evidence type="ECO:0000313" key="2">
    <source>
        <dbReference type="EMBL" id="GAA3653771.1"/>
    </source>
</evidence>
<evidence type="ECO:0000256" key="1">
    <source>
        <dbReference type="SAM" id="Phobius"/>
    </source>
</evidence>
<keyword evidence="1" id="KW-0812">Transmembrane</keyword>
<sequence length="120" mass="12768">MRGMETLRDVVVLVHLVGFAILFGSWVVEAAAKRYRATRLMDVGLAIAFVADLALSAPWGLGDGGLNYAKIGIKLVVLLVIGGLAGISRARAKKGTPLPTWTFWLIGALILLNAGLAVIW</sequence>
<protein>
    <recommendedName>
        <fullName evidence="4">Fe-S protein</fullName>
    </recommendedName>
</protein>
<evidence type="ECO:0000313" key="3">
    <source>
        <dbReference type="Proteomes" id="UP001410795"/>
    </source>
</evidence>
<feature type="transmembrane region" description="Helical" evidence="1">
    <location>
        <begin position="43"/>
        <end position="62"/>
    </location>
</feature>
<dbReference type="Proteomes" id="UP001410795">
    <property type="component" value="Unassembled WGS sequence"/>
</dbReference>
<gene>
    <name evidence="2" type="ORF">GCM10022202_12130</name>
</gene>